<accession>A0ABQ3II97</accession>
<organism evidence="8 9">
    <name type="scientific">Thalassotalea profundi</name>
    <dbReference type="NCBI Taxonomy" id="2036687"/>
    <lineage>
        <taxon>Bacteria</taxon>
        <taxon>Pseudomonadati</taxon>
        <taxon>Pseudomonadota</taxon>
        <taxon>Gammaproteobacteria</taxon>
        <taxon>Alteromonadales</taxon>
        <taxon>Colwelliaceae</taxon>
        <taxon>Thalassotalea</taxon>
    </lineage>
</organism>
<feature type="transmembrane region" description="Helical" evidence="6">
    <location>
        <begin position="210"/>
        <end position="231"/>
    </location>
</feature>
<protein>
    <submittedName>
        <fullName evidence="8">Multidrug transporter</fullName>
    </submittedName>
</protein>
<feature type="transmembrane region" description="Helical" evidence="6">
    <location>
        <begin position="266"/>
        <end position="285"/>
    </location>
</feature>
<feature type="transmembrane region" description="Helical" evidence="6">
    <location>
        <begin position="92"/>
        <end position="114"/>
    </location>
</feature>
<keyword evidence="4 6" id="KW-1133">Transmembrane helix</keyword>
<evidence type="ECO:0000256" key="3">
    <source>
        <dbReference type="ARBA" id="ARBA00022692"/>
    </source>
</evidence>
<dbReference type="InterPro" id="IPR037185">
    <property type="entry name" value="EmrE-like"/>
</dbReference>
<comment type="subcellular location">
    <subcellularLocation>
        <location evidence="1">Membrane</location>
        <topology evidence="1">Multi-pass membrane protein</topology>
    </subcellularLocation>
</comment>
<sequence length="291" mass="31731">MFSLKKSIPFFFVLLWSTGFIGAKYGLPYAGTGDFLSLRGIGNVLVFVFLIILLKQPKLTLSQILHSMITGLLIHGAYLGGVFGAIEQGIPAGVTAIIVGLQPLLTAFIALYLFNESLTKKQLVALVGGVIGIGLVVASQVDLSRVNYSALIFAVIALLGITIGTLYQKIFCQNQPLLPSVLWQYIASLLVFLPISYFQVAPDINWQPEFISALLWLILGLSVVSILLLLYMIEHGAAAKVSSYFYLVPPATALEAWLLFDETLTIVSICGMILCVFSVYILTHVKKIKTL</sequence>
<feature type="transmembrane region" description="Helical" evidence="6">
    <location>
        <begin position="147"/>
        <end position="168"/>
    </location>
</feature>
<comment type="caution">
    <text evidence="8">The sequence shown here is derived from an EMBL/GenBank/DDBJ whole genome shotgun (WGS) entry which is preliminary data.</text>
</comment>
<keyword evidence="9" id="KW-1185">Reference proteome</keyword>
<feature type="domain" description="EamA" evidence="7">
    <location>
        <begin position="12"/>
        <end position="137"/>
    </location>
</feature>
<feature type="domain" description="EamA" evidence="7">
    <location>
        <begin position="150"/>
        <end position="282"/>
    </location>
</feature>
<dbReference type="RefSeq" id="WP_189376382.1">
    <property type="nucleotide sequence ID" value="NZ_BNAH01000001.1"/>
</dbReference>
<comment type="similarity">
    <text evidence="2">Belongs to the EamA transporter family.</text>
</comment>
<keyword evidence="3 6" id="KW-0812">Transmembrane</keyword>
<name>A0ABQ3II97_9GAMM</name>
<dbReference type="PANTHER" id="PTHR32322:SF2">
    <property type="entry name" value="EAMA DOMAIN-CONTAINING PROTEIN"/>
    <property type="match status" value="1"/>
</dbReference>
<keyword evidence="5 6" id="KW-0472">Membrane</keyword>
<feature type="transmembrane region" description="Helical" evidence="6">
    <location>
        <begin position="180"/>
        <end position="198"/>
    </location>
</feature>
<proteinExistence type="inferred from homology"/>
<evidence type="ECO:0000259" key="7">
    <source>
        <dbReference type="Pfam" id="PF00892"/>
    </source>
</evidence>
<evidence type="ECO:0000313" key="8">
    <source>
        <dbReference type="EMBL" id="GHE79136.1"/>
    </source>
</evidence>
<dbReference type="Pfam" id="PF00892">
    <property type="entry name" value="EamA"/>
    <property type="match status" value="2"/>
</dbReference>
<evidence type="ECO:0000256" key="1">
    <source>
        <dbReference type="ARBA" id="ARBA00004141"/>
    </source>
</evidence>
<dbReference type="PANTHER" id="PTHR32322">
    <property type="entry name" value="INNER MEMBRANE TRANSPORTER"/>
    <property type="match status" value="1"/>
</dbReference>
<dbReference type="EMBL" id="BNAH01000001">
    <property type="protein sequence ID" value="GHE79136.1"/>
    <property type="molecule type" value="Genomic_DNA"/>
</dbReference>
<feature type="transmembrane region" description="Helical" evidence="6">
    <location>
        <begin position="123"/>
        <end position="141"/>
    </location>
</feature>
<dbReference type="Proteomes" id="UP000626370">
    <property type="component" value="Unassembled WGS sequence"/>
</dbReference>
<gene>
    <name evidence="8" type="ORF">GCM10011501_03840</name>
</gene>
<evidence type="ECO:0000256" key="4">
    <source>
        <dbReference type="ARBA" id="ARBA00022989"/>
    </source>
</evidence>
<reference evidence="9" key="1">
    <citation type="journal article" date="2019" name="Int. J. Syst. Evol. Microbiol.">
        <title>The Global Catalogue of Microorganisms (GCM) 10K type strain sequencing project: providing services to taxonomists for standard genome sequencing and annotation.</title>
        <authorList>
            <consortium name="The Broad Institute Genomics Platform"/>
            <consortium name="The Broad Institute Genome Sequencing Center for Infectious Disease"/>
            <person name="Wu L."/>
            <person name="Ma J."/>
        </authorList>
    </citation>
    <scope>NUCLEOTIDE SEQUENCE [LARGE SCALE GENOMIC DNA]</scope>
    <source>
        <strain evidence="9">CGMCC 1.15922</strain>
    </source>
</reference>
<dbReference type="InterPro" id="IPR000620">
    <property type="entry name" value="EamA_dom"/>
</dbReference>
<evidence type="ECO:0000256" key="5">
    <source>
        <dbReference type="ARBA" id="ARBA00023136"/>
    </source>
</evidence>
<feature type="transmembrane region" description="Helical" evidence="6">
    <location>
        <begin position="36"/>
        <end position="54"/>
    </location>
</feature>
<evidence type="ECO:0000313" key="9">
    <source>
        <dbReference type="Proteomes" id="UP000626370"/>
    </source>
</evidence>
<evidence type="ECO:0000256" key="2">
    <source>
        <dbReference type="ARBA" id="ARBA00007362"/>
    </source>
</evidence>
<dbReference type="InterPro" id="IPR050638">
    <property type="entry name" value="AA-Vitamin_Transporters"/>
</dbReference>
<dbReference type="SUPFAM" id="SSF103481">
    <property type="entry name" value="Multidrug resistance efflux transporter EmrE"/>
    <property type="match status" value="2"/>
</dbReference>
<evidence type="ECO:0000256" key="6">
    <source>
        <dbReference type="SAM" id="Phobius"/>
    </source>
</evidence>
<feature type="transmembrane region" description="Helical" evidence="6">
    <location>
        <begin position="66"/>
        <end position="86"/>
    </location>
</feature>